<dbReference type="EMBL" id="CZAP01000011">
    <property type="protein sequence ID" value="CUP75481.1"/>
    <property type="molecule type" value="Genomic_DNA"/>
</dbReference>
<evidence type="ECO:0000313" key="1">
    <source>
        <dbReference type="EMBL" id="CUP75481.1"/>
    </source>
</evidence>
<protein>
    <submittedName>
        <fullName evidence="1">Uncharacterized protein</fullName>
    </submittedName>
</protein>
<dbReference type="AlphaFoldDB" id="A0A0P0FF98"/>
<dbReference type="KEGG" id="btho:Btheta7330_02843"/>
<sequence>MLHDLYGFSQKTCLSTEKKHLTAKKRHLSIAFAANIICTYLRSSKSIDI</sequence>
<accession>A0A0P0FF98</accession>
<evidence type="ECO:0000313" key="2">
    <source>
        <dbReference type="Proteomes" id="UP000095576"/>
    </source>
</evidence>
<reference evidence="1 2" key="1">
    <citation type="submission" date="2015-09" db="EMBL/GenBank/DDBJ databases">
        <authorList>
            <consortium name="Pathogen Informatics"/>
        </authorList>
    </citation>
    <scope>NUCLEOTIDE SEQUENCE [LARGE SCALE GENOMIC DNA]</scope>
    <source>
        <strain evidence="1 2">2789STDY5834899</strain>
    </source>
</reference>
<dbReference type="PATRIC" id="fig|818.23.peg.2930"/>
<gene>
    <name evidence="1" type="ORF">ERS852511_03119</name>
</gene>
<proteinExistence type="predicted"/>
<dbReference type="Proteomes" id="UP000095576">
    <property type="component" value="Unassembled WGS sequence"/>
</dbReference>
<organism evidence="1 2">
    <name type="scientific">Bacteroides thetaiotaomicron</name>
    <dbReference type="NCBI Taxonomy" id="818"/>
    <lineage>
        <taxon>Bacteria</taxon>
        <taxon>Pseudomonadati</taxon>
        <taxon>Bacteroidota</taxon>
        <taxon>Bacteroidia</taxon>
        <taxon>Bacteroidales</taxon>
        <taxon>Bacteroidaceae</taxon>
        <taxon>Bacteroides</taxon>
    </lineage>
</organism>
<name>A0A0P0FF98_BACT4</name>
<accession>I0PZP6</accession>